<name>B1C1N0_9FIRM</name>
<evidence type="ECO:0000259" key="6">
    <source>
        <dbReference type="Pfam" id="PF00534"/>
    </source>
</evidence>
<reference evidence="9" key="2">
    <citation type="submission" date="2014-06" db="EMBL/GenBank/DDBJ databases">
        <title>Draft genome sequence of Clostridium spiroforme (DSM 1552).</title>
        <authorList>
            <person name="Sudarsanam P."/>
            <person name="Ley R."/>
            <person name="Guruge J."/>
            <person name="Turnbaugh P.J."/>
            <person name="Mahowald M."/>
            <person name="Liep D."/>
            <person name="Gordon J."/>
        </authorList>
    </citation>
    <scope>NUCLEOTIDE SEQUENCE</scope>
    <source>
        <strain evidence="9">DSM 1552</strain>
    </source>
</reference>
<reference evidence="9" key="1">
    <citation type="submission" date="2008-02" db="EMBL/GenBank/DDBJ databases">
        <authorList>
            <person name="Fulton L."/>
            <person name="Clifton S."/>
            <person name="Fulton B."/>
            <person name="Xu J."/>
            <person name="Minx P."/>
            <person name="Pepin K.H."/>
            <person name="Johnson M."/>
            <person name="Thiruvilangam P."/>
            <person name="Bhonagiri V."/>
            <person name="Nash W.E."/>
            <person name="Mardis E.R."/>
            <person name="Wilson R.K."/>
        </authorList>
    </citation>
    <scope>NUCLEOTIDE SEQUENCE [LARGE SCALE GENOMIC DNA]</scope>
    <source>
        <strain evidence="9">DSM 1552</strain>
    </source>
</reference>
<dbReference type="GO" id="GO:0006282">
    <property type="term" value="P:regulation of DNA repair"/>
    <property type="evidence" value="ECO:0007669"/>
    <property type="project" value="UniProtKB-UniRule"/>
</dbReference>
<evidence type="ECO:0000256" key="4">
    <source>
        <dbReference type="ARBA" id="ARBA00022490"/>
    </source>
</evidence>
<evidence type="ECO:0000313" key="9">
    <source>
        <dbReference type="EMBL" id="EDS75285.1"/>
    </source>
</evidence>
<evidence type="ECO:0000313" key="10">
    <source>
        <dbReference type="Proteomes" id="UP000004910"/>
    </source>
</evidence>
<evidence type="ECO:0000256" key="2">
    <source>
        <dbReference type="ARBA" id="ARBA00009695"/>
    </source>
</evidence>
<dbReference type="CAZy" id="GT4">
    <property type="family name" value="Glycosyltransferase Family 4"/>
</dbReference>
<dbReference type="InterPro" id="IPR028098">
    <property type="entry name" value="Glyco_trans_4-like_N"/>
</dbReference>
<protein>
    <recommendedName>
        <fullName evidence="3 5">Regulatory protein RecX</fullName>
    </recommendedName>
</protein>
<evidence type="ECO:0000256" key="3">
    <source>
        <dbReference type="ARBA" id="ARBA00018111"/>
    </source>
</evidence>
<evidence type="ECO:0000259" key="8">
    <source>
        <dbReference type="Pfam" id="PF21981"/>
    </source>
</evidence>
<dbReference type="InterPro" id="IPR001296">
    <property type="entry name" value="Glyco_trans_1"/>
</dbReference>
<dbReference type="Gene3D" id="1.10.10.10">
    <property type="entry name" value="Winged helix-like DNA-binding domain superfamily/Winged helix DNA-binding domain"/>
    <property type="match status" value="3"/>
</dbReference>
<dbReference type="GO" id="GO:0016758">
    <property type="term" value="F:hexosyltransferase activity"/>
    <property type="evidence" value="ECO:0007669"/>
    <property type="project" value="TreeGrafter"/>
</dbReference>
<dbReference type="PANTHER" id="PTHR45947:SF3">
    <property type="entry name" value="SULFOQUINOVOSYL TRANSFERASE SQD2"/>
    <property type="match status" value="1"/>
</dbReference>
<feature type="domain" description="Glycosyltransferase subfamily 4-like N-terminal" evidence="7">
    <location>
        <begin position="20"/>
        <end position="196"/>
    </location>
</feature>
<dbReference type="HOGENOM" id="CLU_418422_0_0_9"/>
<evidence type="ECO:0000256" key="5">
    <source>
        <dbReference type="HAMAP-Rule" id="MF_01114"/>
    </source>
</evidence>
<evidence type="ECO:0000256" key="1">
    <source>
        <dbReference type="ARBA" id="ARBA00004496"/>
    </source>
</evidence>
<organism evidence="9 10">
    <name type="scientific">Thomasclavelia spiroformis DSM 1552</name>
    <dbReference type="NCBI Taxonomy" id="428126"/>
    <lineage>
        <taxon>Bacteria</taxon>
        <taxon>Bacillati</taxon>
        <taxon>Bacillota</taxon>
        <taxon>Erysipelotrichia</taxon>
        <taxon>Erysipelotrichales</taxon>
        <taxon>Coprobacillaceae</taxon>
        <taxon>Thomasclavelia</taxon>
    </lineage>
</organism>
<gene>
    <name evidence="5 9" type="primary">recX</name>
    <name evidence="9" type="ORF">CLOSPI_01136</name>
</gene>
<dbReference type="eggNOG" id="COG2137">
    <property type="taxonomic scope" value="Bacteria"/>
</dbReference>
<dbReference type="Gene3D" id="3.40.50.2000">
    <property type="entry name" value="Glycogen Phosphorylase B"/>
    <property type="match status" value="2"/>
</dbReference>
<dbReference type="Proteomes" id="UP000004910">
    <property type="component" value="Unassembled WGS sequence"/>
</dbReference>
<dbReference type="AlphaFoldDB" id="B1C1N0"/>
<dbReference type="EMBL" id="ABIK02000007">
    <property type="protein sequence ID" value="EDS75285.1"/>
    <property type="molecule type" value="Genomic_DNA"/>
</dbReference>
<dbReference type="Pfam" id="PF00534">
    <property type="entry name" value="Glycos_transf_1"/>
    <property type="match status" value="1"/>
</dbReference>
<accession>B1C1N0</accession>
<dbReference type="Pfam" id="PF13439">
    <property type="entry name" value="Glyco_transf_4"/>
    <property type="match status" value="1"/>
</dbReference>
<dbReference type="SUPFAM" id="SSF53756">
    <property type="entry name" value="UDP-Glycosyltransferase/glycogen phosphorylase"/>
    <property type="match status" value="1"/>
</dbReference>
<dbReference type="PANTHER" id="PTHR45947">
    <property type="entry name" value="SULFOQUINOVOSYL TRANSFERASE SQD2"/>
    <property type="match status" value="1"/>
</dbReference>
<proteinExistence type="inferred from homology"/>
<dbReference type="STRING" id="428126.CLOSPI_01136"/>
<keyword evidence="4 5" id="KW-0963">Cytoplasm</keyword>
<feature type="domain" description="Glycosyl transferase family 1" evidence="6">
    <location>
        <begin position="210"/>
        <end position="349"/>
    </location>
</feature>
<feature type="domain" description="RecX third three-helical" evidence="8">
    <location>
        <begin position="615"/>
        <end position="659"/>
    </location>
</feature>
<dbReference type="InterPro" id="IPR053925">
    <property type="entry name" value="RecX_HTH_3rd"/>
</dbReference>
<dbReference type="InterPro" id="IPR050194">
    <property type="entry name" value="Glycosyltransferase_grp1"/>
</dbReference>
<keyword evidence="10" id="KW-1185">Reference proteome</keyword>
<dbReference type="eggNOG" id="COG0438">
    <property type="taxonomic scope" value="Bacteria"/>
</dbReference>
<dbReference type="InterPro" id="IPR036388">
    <property type="entry name" value="WH-like_DNA-bd_sf"/>
</dbReference>
<comment type="function">
    <text evidence="5">Modulates RecA activity.</text>
</comment>
<comment type="subcellular location">
    <subcellularLocation>
        <location evidence="1 5">Cytoplasm</location>
    </subcellularLocation>
</comment>
<dbReference type="HAMAP" id="MF_01114">
    <property type="entry name" value="RecX"/>
    <property type="match status" value="1"/>
</dbReference>
<dbReference type="Pfam" id="PF21981">
    <property type="entry name" value="RecX_HTH3"/>
    <property type="match status" value="1"/>
</dbReference>
<comment type="similarity">
    <text evidence="2 5">Belongs to the RecX family.</text>
</comment>
<evidence type="ECO:0000259" key="7">
    <source>
        <dbReference type="Pfam" id="PF13439"/>
    </source>
</evidence>
<dbReference type="InterPro" id="IPR003783">
    <property type="entry name" value="Regulatory_RecX"/>
</dbReference>
<sequence length="668" mass="77361">MDRSKYMRIAIFSDTYTPDINGVATSTKILKDELIKHGHEVLVVTSELPSESDYEDDPNDNILRVPGLEIQALYGYRACNIYSFKGMKEIKSMNIEVIHVQTEFGIGIFGRIVGEALNIPVVYTYHTMWADYSHYVNPINSTAIDGLIKKAITRISKFYGDKSAELIVPSIKTKEALEKYGLHKNMHIIPTGLELDKFNPKNKDDKLINQIKEKYGIKEQFIVTFLGRIAKEKSIDVLIDAMKEIVKENDNILCLIVGGGPYLDELKELVKDDQIEKYIIFTGPKPSQEVPSYYHLSNVFVSASVTETQGLTYIEAMASGIPAVARYDQNLENVIIDGVNGYFFKETNELVSILLNMMNSDCSNMAREAYLHAMKFSSEVFYEKVIDVYKLAIKQKYYTYKVKSIYEIKDTMNEVVFLFDESEIILELSDKIIRSYDLEIGKEISKETFDILKDHEQVTRAYNKALKFLTIKDYTYNQMKKKLMDSGNYDDAQLDTTLELLQNKNLINDEEYTMNYLKRCTRLGVGLNKAIYNLRNYGVSDEIIDQCLEKNSFDDEYLAATKIIDTYYNRNIGFSYKAMLKKIRDKLYIKGFTNEAIEKALSDYDFEFDYEKEHNALEKEFIKQKKKYSKKYDTNQLKEKIINNLLRKGYNYEDIKEIMNKEGALEDE</sequence>
<dbReference type="GO" id="GO:0005737">
    <property type="term" value="C:cytoplasm"/>
    <property type="evidence" value="ECO:0007669"/>
    <property type="project" value="UniProtKB-SubCell"/>
</dbReference>
<comment type="caution">
    <text evidence="9">The sequence shown here is derived from an EMBL/GenBank/DDBJ whole genome shotgun (WGS) entry which is preliminary data.</text>
</comment>